<dbReference type="InterPro" id="IPR002937">
    <property type="entry name" value="Amino_oxidase"/>
</dbReference>
<dbReference type="Gene3D" id="3.50.50.60">
    <property type="entry name" value="FAD/NAD(P)-binding domain"/>
    <property type="match status" value="1"/>
</dbReference>
<dbReference type="eggNOG" id="COG1231">
    <property type="taxonomic scope" value="Bacteria"/>
</dbReference>
<dbReference type="InterPro" id="IPR036188">
    <property type="entry name" value="FAD/NAD-bd_sf"/>
</dbReference>
<dbReference type="HOGENOM" id="CLU_2047216_0_0_6"/>
<dbReference type="EMBL" id="AAOF01000003">
    <property type="protein sequence ID" value="EAR22456.1"/>
    <property type="molecule type" value="Genomic_DNA"/>
</dbReference>
<dbReference type="STRING" id="314278.NB231_11989"/>
<evidence type="ECO:0000256" key="5">
    <source>
        <dbReference type="ARBA" id="ARBA00023070"/>
    </source>
</evidence>
<dbReference type="AlphaFoldDB" id="A4BPF5"/>
<evidence type="ECO:0000256" key="4">
    <source>
        <dbReference type="ARBA" id="ARBA00017871"/>
    </source>
</evidence>
<keyword evidence="9" id="KW-1185">Reference proteome</keyword>
<proteinExistence type="inferred from homology"/>
<dbReference type="SUPFAM" id="SSF51905">
    <property type="entry name" value="FAD/NAD(P)-binding domain"/>
    <property type="match status" value="1"/>
</dbReference>
<evidence type="ECO:0000256" key="6">
    <source>
        <dbReference type="ARBA" id="ARBA00047321"/>
    </source>
</evidence>
<comment type="similarity">
    <text evidence="2">Belongs to the tryptophan 2-monooxygenase family.</text>
</comment>
<feature type="domain" description="Amine oxidase" evidence="7">
    <location>
        <begin position="3"/>
        <end position="111"/>
    </location>
</feature>
<evidence type="ECO:0000256" key="3">
    <source>
        <dbReference type="ARBA" id="ARBA00012535"/>
    </source>
</evidence>
<evidence type="ECO:0000313" key="8">
    <source>
        <dbReference type="EMBL" id="EAR22456.1"/>
    </source>
</evidence>
<dbReference type="InterPro" id="IPR050281">
    <property type="entry name" value="Flavin_monoamine_oxidase"/>
</dbReference>
<protein>
    <recommendedName>
        <fullName evidence="4">Tryptophan 2-monooxygenase</fullName>
        <ecNumber evidence="3">1.13.12.3</ecNumber>
    </recommendedName>
</protein>
<name>A4BPF5_9GAMM</name>
<dbReference type="Pfam" id="PF01593">
    <property type="entry name" value="Amino_oxidase"/>
    <property type="match status" value="1"/>
</dbReference>
<dbReference type="EC" id="1.13.12.3" evidence="3"/>
<sequence length="120" mass="12849">MAIVYVGGRLARELGELRDADAAAIMLDRLQSVFGNAIAGKLTASTVTGWSRDRWTRGGYSAARPGHAHRRRDLMAALGERVYFAGEAALTAAFATVHNAWLSGYDAARRAAAQLSGYAH</sequence>
<comment type="caution">
    <text evidence="8">The sequence shown here is derived from an EMBL/GenBank/DDBJ whole genome shotgun (WGS) entry which is preliminary data.</text>
</comment>
<gene>
    <name evidence="8" type="ORF">NB231_11989</name>
</gene>
<accession>A4BPF5</accession>
<dbReference type="SUPFAM" id="SSF54373">
    <property type="entry name" value="FAD-linked reductases, C-terminal domain"/>
    <property type="match status" value="1"/>
</dbReference>
<organism evidence="8 9">
    <name type="scientific">Nitrococcus mobilis Nb-231</name>
    <dbReference type="NCBI Taxonomy" id="314278"/>
    <lineage>
        <taxon>Bacteria</taxon>
        <taxon>Pseudomonadati</taxon>
        <taxon>Pseudomonadota</taxon>
        <taxon>Gammaproteobacteria</taxon>
        <taxon>Chromatiales</taxon>
        <taxon>Ectothiorhodospiraceae</taxon>
        <taxon>Nitrococcus</taxon>
    </lineage>
</organism>
<evidence type="ECO:0000259" key="7">
    <source>
        <dbReference type="Pfam" id="PF01593"/>
    </source>
</evidence>
<comment type="catalytic activity">
    <reaction evidence="6">
        <text>L-tryptophan + O2 = indole-3-acetamide + CO2 + H2O</text>
        <dbReference type="Rhea" id="RHEA:16165"/>
        <dbReference type="ChEBI" id="CHEBI:15377"/>
        <dbReference type="ChEBI" id="CHEBI:15379"/>
        <dbReference type="ChEBI" id="CHEBI:16031"/>
        <dbReference type="ChEBI" id="CHEBI:16526"/>
        <dbReference type="ChEBI" id="CHEBI:57912"/>
        <dbReference type="EC" id="1.13.12.3"/>
    </reaction>
</comment>
<dbReference type="GO" id="GO:0009851">
    <property type="term" value="P:auxin biosynthetic process"/>
    <property type="evidence" value="ECO:0007669"/>
    <property type="project" value="UniProtKB-KW"/>
</dbReference>
<reference evidence="8 9" key="1">
    <citation type="submission" date="2006-02" db="EMBL/GenBank/DDBJ databases">
        <authorList>
            <person name="Waterbury J."/>
            <person name="Ferriera S."/>
            <person name="Johnson J."/>
            <person name="Kravitz S."/>
            <person name="Halpern A."/>
            <person name="Remington K."/>
            <person name="Beeson K."/>
            <person name="Tran B."/>
            <person name="Rogers Y.-H."/>
            <person name="Friedman R."/>
            <person name="Venter J.C."/>
        </authorList>
    </citation>
    <scope>NUCLEOTIDE SEQUENCE [LARGE SCALE GENOMIC DNA]</scope>
    <source>
        <strain evidence="8 9">Nb-231</strain>
    </source>
</reference>
<dbReference type="Proteomes" id="UP000003374">
    <property type="component" value="Unassembled WGS sequence"/>
</dbReference>
<evidence type="ECO:0000256" key="1">
    <source>
        <dbReference type="ARBA" id="ARBA00004814"/>
    </source>
</evidence>
<dbReference type="PANTHER" id="PTHR10742">
    <property type="entry name" value="FLAVIN MONOAMINE OXIDASE"/>
    <property type="match status" value="1"/>
</dbReference>
<dbReference type="PANTHER" id="PTHR10742:SF410">
    <property type="entry name" value="LYSINE-SPECIFIC HISTONE DEMETHYLASE 2"/>
    <property type="match status" value="1"/>
</dbReference>
<keyword evidence="5" id="KW-0073">Auxin biosynthesis</keyword>
<evidence type="ECO:0000313" key="9">
    <source>
        <dbReference type="Proteomes" id="UP000003374"/>
    </source>
</evidence>
<dbReference type="GO" id="GO:0050361">
    <property type="term" value="F:tryptophan 2-monooxygenase activity"/>
    <property type="evidence" value="ECO:0007669"/>
    <property type="project" value="UniProtKB-EC"/>
</dbReference>
<evidence type="ECO:0000256" key="2">
    <source>
        <dbReference type="ARBA" id="ARBA00005833"/>
    </source>
</evidence>
<comment type="pathway">
    <text evidence="1">Plant hormone metabolism; auxin biosynthesis.</text>
</comment>